<dbReference type="EMBL" id="MU394296">
    <property type="protein sequence ID" value="KAI6089362.1"/>
    <property type="molecule type" value="Genomic_DNA"/>
</dbReference>
<dbReference type="Proteomes" id="UP001497680">
    <property type="component" value="Unassembled WGS sequence"/>
</dbReference>
<comment type="caution">
    <text evidence="1">The sequence shown here is derived from an EMBL/GenBank/DDBJ whole genome shotgun (WGS) entry which is preliminary data.</text>
</comment>
<proteinExistence type="predicted"/>
<evidence type="ECO:0000313" key="2">
    <source>
        <dbReference type="Proteomes" id="UP001497680"/>
    </source>
</evidence>
<reference evidence="1 2" key="1">
    <citation type="journal article" date="2022" name="New Phytol.">
        <title>Ecological generalism drives hyperdiversity of secondary metabolite gene clusters in xylarialean endophytes.</title>
        <authorList>
            <person name="Franco M.E.E."/>
            <person name="Wisecaver J.H."/>
            <person name="Arnold A.E."/>
            <person name="Ju Y.M."/>
            <person name="Slot J.C."/>
            <person name="Ahrendt S."/>
            <person name="Moore L.P."/>
            <person name="Eastman K.E."/>
            <person name="Scott K."/>
            <person name="Konkel Z."/>
            <person name="Mondo S.J."/>
            <person name="Kuo A."/>
            <person name="Hayes R.D."/>
            <person name="Haridas S."/>
            <person name="Andreopoulos B."/>
            <person name="Riley R."/>
            <person name="LaButti K."/>
            <person name="Pangilinan J."/>
            <person name="Lipzen A."/>
            <person name="Amirebrahimi M."/>
            <person name="Yan J."/>
            <person name="Adam C."/>
            <person name="Keymanesh K."/>
            <person name="Ng V."/>
            <person name="Louie K."/>
            <person name="Northen T."/>
            <person name="Drula E."/>
            <person name="Henrissat B."/>
            <person name="Hsieh H.M."/>
            <person name="Youens-Clark K."/>
            <person name="Lutzoni F."/>
            <person name="Miadlikowska J."/>
            <person name="Eastwood D.C."/>
            <person name="Hamelin R.C."/>
            <person name="Grigoriev I.V."/>
            <person name="U'Ren J.M."/>
        </authorList>
    </citation>
    <scope>NUCLEOTIDE SEQUENCE [LARGE SCALE GENOMIC DNA]</scope>
    <source>
        <strain evidence="1 2">ER1909</strain>
    </source>
</reference>
<gene>
    <name evidence="1" type="ORF">F4821DRAFT_231835</name>
</gene>
<accession>A0ACC0D9K4</accession>
<keyword evidence="2" id="KW-1185">Reference proteome</keyword>
<protein>
    <submittedName>
        <fullName evidence="1">Uncharacterized protein</fullName>
    </submittedName>
</protein>
<sequence>MGDLKARIKAKLLRRHSAVPSVKSDKQDIGRDRTSSSTHTQSSTTGYAASSLSTAAGDENEADDIGHVAKDKPGYGSVTKTKGTNNSPIRHVENAKVEMKNGSKNEESNGNGNVEGEGKGEGGQVETVPPELELLDRTGNGNALSSQTENALKAKANLTPSTPISITATSPTIPIPIPTTIKFKSTTNLGNDLHHTINPTLPTVTTPGTPTSPTSPTLPASPTSPTTVPDANLPAATPLPSIREHRPATTTLVPHSLLQQLKAAQIDYHHDDNDDHLRRPTSAGRTLTPSGSLSRPTGPPRRQSILPNRQTALIKTLLNTSYAADPGLGEADQLLPISGNMVTRKVWVKRPLASPTLITINEDDLVDDVRELILRKYANSLGRNFDAPDLSLRICDREQQTSRPLQPDEPMGRTLDAYYPGGQSVDDALLIDIPSRRTPKASPNPRFYTDDRPHESGNDYFPPYPPVPQHPSTSSATALNLNGTHQLHFPPSLAVINGGQLPPLPSPGSTRRLGSRPKMQRMHTASPVSTVANSHTSQTGAPPTTGMHNYPRQPRSRTHSGASSDQSNHPPAAPAIPTPPVPERTATPPPRVSSPRPINRPKKSKKPIEHPSLPPGMLNGGVPPINVLIVEDNIINLKLLEAFVKRLKVRWQTAMNGREAVNKWRAGGFHLVLMDIQLPVMSGLEATREIRRLEKVNSIGVFSSSASSPPDEVKAEPAEEDKLVNTEMFKSPVIIVALTASSLQSDRHEALAAGCNDFLTKPVNFVWLERKVMEWGCMQALIDFDGWRKWKDFSQKAQENDSKKATANKMPKKNRLSMTAAA</sequence>
<name>A0ACC0D9K4_9PEZI</name>
<organism evidence="1 2">
    <name type="scientific">Hypoxylon rubiginosum</name>
    <dbReference type="NCBI Taxonomy" id="110542"/>
    <lineage>
        <taxon>Eukaryota</taxon>
        <taxon>Fungi</taxon>
        <taxon>Dikarya</taxon>
        <taxon>Ascomycota</taxon>
        <taxon>Pezizomycotina</taxon>
        <taxon>Sordariomycetes</taxon>
        <taxon>Xylariomycetidae</taxon>
        <taxon>Xylariales</taxon>
        <taxon>Hypoxylaceae</taxon>
        <taxon>Hypoxylon</taxon>
    </lineage>
</organism>
<evidence type="ECO:0000313" key="1">
    <source>
        <dbReference type="EMBL" id="KAI6089362.1"/>
    </source>
</evidence>